<name>A0A0E2AXZ3_9LEPT</name>
<proteinExistence type="predicted"/>
<evidence type="ECO:0000313" key="2">
    <source>
        <dbReference type="Proteomes" id="UP000006253"/>
    </source>
</evidence>
<sequence length="56" mass="6764">MISFAGQFLSMIVDFDTILFSRLNASCKELYFLNWIECSKEYCDFFENHLTFEIYE</sequence>
<dbReference type="EMBL" id="AHMY02000067">
    <property type="protein sequence ID" value="EKO13817.1"/>
    <property type="molecule type" value="Genomic_DNA"/>
</dbReference>
<organism evidence="1 2">
    <name type="scientific">Leptospira kirschneri str. H1</name>
    <dbReference type="NCBI Taxonomy" id="1049966"/>
    <lineage>
        <taxon>Bacteria</taxon>
        <taxon>Pseudomonadati</taxon>
        <taxon>Spirochaetota</taxon>
        <taxon>Spirochaetia</taxon>
        <taxon>Leptospirales</taxon>
        <taxon>Leptospiraceae</taxon>
        <taxon>Leptospira</taxon>
    </lineage>
</organism>
<protein>
    <submittedName>
        <fullName evidence="1">Uncharacterized protein</fullName>
    </submittedName>
</protein>
<accession>A0A0E2AXZ3</accession>
<dbReference type="AlphaFoldDB" id="A0A0E2AXZ3"/>
<dbReference type="Proteomes" id="UP000006253">
    <property type="component" value="Unassembled WGS sequence"/>
</dbReference>
<reference evidence="1 2" key="1">
    <citation type="submission" date="2012-10" db="EMBL/GenBank/DDBJ databases">
        <authorList>
            <person name="Harkins D.M."/>
            <person name="Durkin A.S."/>
            <person name="Brinkac L.M."/>
            <person name="Selengut J.D."/>
            <person name="Sanka R."/>
            <person name="DePew J."/>
            <person name="Purushe J."/>
            <person name="Peacock S.J."/>
            <person name="Thaipadungpanit J."/>
            <person name="Wuthiekanun V.W."/>
            <person name="Day N.P."/>
            <person name="Vinetz J.M."/>
            <person name="Sutton G.G."/>
            <person name="Nelson W.C."/>
            <person name="Fouts D.E."/>
        </authorList>
    </citation>
    <scope>NUCLEOTIDE SEQUENCE [LARGE SCALE GENOMIC DNA]</scope>
    <source>
        <strain evidence="1 2">H1</strain>
    </source>
</reference>
<comment type="caution">
    <text evidence="1">The sequence shown here is derived from an EMBL/GenBank/DDBJ whole genome shotgun (WGS) entry which is preliminary data.</text>
</comment>
<evidence type="ECO:0000313" key="1">
    <source>
        <dbReference type="EMBL" id="EKO13817.1"/>
    </source>
</evidence>
<gene>
    <name evidence="1" type="ORF">LEP1GSC081_3098</name>
</gene>